<feature type="domain" description="Cupin type-2" evidence="2">
    <location>
        <begin position="36"/>
        <end position="101"/>
    </location>
</feature>
<dbReference type="Pfam" id="PF07883">
    <property type="entry name" value="Cupin_2"/>
    <property type="match status" value="1"/>
</dbReference>
<evidence type="ECO:0000256" key="1">
    <source>
        <dbReference type="SAM" id="MobiDB-lite"/>
    </source>
</evidence>
<protein>
    <submittedName>
        <fullName evidence="3">Cupin domain-containing protein</fullName>
    </submittedName>
</protein>
<keyword evidence="4" id="KW-1185">Reference proteome</keyword>
<name>A0ABS3W1H1_MICEH</name>
<gene>
    <name evidence="3" type="ORF">GSF22_31325</name>
</gene>
<sequence length="124" mass="13019">MNVIDETEARTTTSPGGTMSGLAGPSQGSRELSTWRVRLPVGAVGPVHTIDREQVWMPVSGSLTVTVADRTEVVHAGQALILPADAVRQIRATDAPAEVLVCMVTGGTAALPGSDERHPLPWAR</sequence>
<evidence type="ECO:0000313" key="3">
    <source>
        <dbReference type="EMBL" id="MBO4210453.1"/>
    </source>
</evidence>
<proteinExistence type="predicted"/>
<dbReference type="InterPro" id="IPR011051">
    <property type="entry name" value="RmlC_Cupin_sf"/>
</dbReference>
<dbReference type="Gene3D" id="2.60.120.10">
    <property type="entry name" value="Jelly Rolls"/>
    <property type="match status" value="1"/>
</dbReference>
<dbReference type="EMBL" id="WVUH01000486">
    <property type="protein sequence ID" value="MBO4210453.1"/>
    <property type="molecule type" value="Genomic_DNA"/>
</dbReference>
<dbReference type="InterPro" id="IPR013096">
    <property type="entry name" value="Cupin_2"/>
</dbReference>
<dbReference type="InterPro" id="IPR014710">
    <property type="entry name" value="RmlC-like_jellyroll"/>
</dbReference>
<evidence type="ECO:0000259" key="2">
    <source>
        <dbReference type="Pfam" id="PF07883"/>
    </source>
</evidence>
<dbReference type="Proteomes" id="UP000823521">
    <property type="component" value="Unassembled WGS sequence"/>
</dbReference>
<organism evidence="3 4">
    <name type="scientific">Micromonospora echinofusca</name>
    <dbReference type="NCBI Taxonomy" id="47858"/>
    <lineage>
        <taxon>Bacteria</taxon>
        <taxon>Bacillati</taxon>
        <taxon>Actinomycetota</taxon>
        <taxon>Actinomycetes</taxon>
        <taxon>Micromonosporales</taxon>
        <taxon>Micromonosporaceae</taxon>
        <taxon>Micromonospora</taxon>
    </lineage>
</organism>
<reference evidence="3 4" key="1">
    <citation type="submission" date="2019-12" db="EMBL/GenBank/DDBJ databases">
        <title>Whole genome sequencing of endophytic Actinobacterium Micromonospora sp. MPMI6T.</title>
        <authorList>
            <person name="Evv R."/>
            <person name="Podile A.R."/>
        </authorList>
    </citation>
    <scope>NUCLEOTIDE SEQUENCE [LARGE SCALE GENOMIC DNA]</scope>
    <source>
        <strain evidence="3 4">MPMI6</strain>
    </source>
</reference>
<feature type="region of interest" description="Disordered" evidence="1">
    <location>
        <begin position="1"/>
        <end position="31"/>
    </location>
</feature>
<comment type="caution">
    <text evidence="3">The sequence shown here is derived from an EMBL/GenBank/DDBJ whole genome shotgun (WGS) entry which is preliminary data.</text>
</comment>
<accession>A0ABS3W1H1</accession>
<evidence type="ECO:0000313" key="4">
    <source>
        <dbReference type="Proteomes" id="UP000823521"/>
    </source>
</evidence>
<dbReference type="RefSeq" id="WP_208817541.1">
    <property type="nucleotide sequence ID" value="NZ_WVUH01000486.1"/>
</dbReference>
<dbReference type="SUPFAM" id="SSF51182">
    <property type="entry name" value="RmlC-like cupins"/>
    <property type="match status" value="1"/>
</dbReference>